<reference evidence="2 3" key="1">
    <citation type="submission" date="2018-08" db="EMBL/GenBank/DDBJ databases">
        <title>Proposal of Muricauda 72 sp.nov. and Muricauda NH166 sp.nov., isolated from seawater.</title>
        <authorList>
            <person name="Cheng H."/>
            <person name="Wu Y.-H."/>
            <person name="Guo L.-L."/>
            <person name="Xu X.-W."/>
        </authorList>
    </citation>
    <scope>NUCLEOTIDE SEQUENCE [LARGE SCALE GENOMIC DNA]</scope>
    <source>
        <strain evidence="2 3">KCTC 22173</strain>
    </source>
</reference>
<accession>A0A3A1NBI4</accession>
<dbReference type="InterPro" id="IPR029068">
    <property type="entry name" value="Glyas_Bleomycin-R_OHBP_Dase"/>
</dbReference>
<evidence type="ECO:0000313" key="3">
    <source>
        <dbReference type="Proteomes" id="UP000266067"/>
    </source>
</evidence>
<dbReference type="PROSITE" id="PS51819">
    <property type="entry name" value="VOC"/>
    <property type="match status" value="1"/>
</dbReference>
<dbReference type="EMBL" id="QXFH01000004">
    <property type="protein sequence ID" value="RIV38188.1"/>
    <property type="molecule type" value="Genomic_DNA"/>
</dbReference>
<protein>
    <submittedName>
        <fullName evidence="2">VOC family protein</fullName>
    </submittedName>
</protein>
<dbReference type="Pfam" id="PF00903">
    <property type="entry name" value="Glyoxalase"/>
    <property type="match status" value="1"/>
</dbReference>
<gene>
    <name evidence="2" type="ORF">D2V08_00305</name>
</gene>
<keyword evidence="3" id="KW-1185">Reference proteome</keyword>
<dbReference type="InterPro" id="IPR037523">
    <property type="entry name" value="VOC_core"/>
</dbReference>
<dbReference type="RefSeq" id="WP_119606161.1">
    <property type="nucleotide sequence ID" value="NZ_QXFH01000004.1"/>
</dbReference>
<dbReference type="Gene3D" id="3.10.180.10">
    <property type="entry name" value="2,3-Dihydroxybiphenyl 1,2-Dioxygenase, domain 1"/>
    <property type="match status" value="1"/>
</dbReference>
<dbReference type="InterPro" id="IPR004360">
    <property type="entry name" value="Glyas_Fos-R_dOase_dom"/>
</dbReference>
<organism evidence="2 3">
    <name type="scientific">Flagellimonas lutimaris</name>
    <dbReference type="NCBI Taxonomy" id="475082"/>
    <lineage>
        <taxon>Bacteria</taxon>
        <taxon>Pseudomonadati</taxon>
        <taxon>Bacteroidota</taxon>
        <taxon>Flavobacteriia</taxon>
        <taxon>Flavobacteriales</taxon>
        <taxon>Flavobacteriaceae</taxon>
        <taxon>Flagellimonas</taxon>
    </lineage>
</organism>
<comment type="caution">
    <text evidence="2">The sequence shown here is derived from an EMBL/GenBank/DDBJ whole genome shotgun (WGS) entry which is preliminary data.</text>
</comment>
<feature type="domain" description="VOC" evidence="1">
    <location>
        <begin position="2"/>
        <end position="113"/>
    </location>
</feature>
<sequence length="126" mass="14704">MNLNQITVPSLDLTKSIPFYETLGLKLIVKSLPHYARFECPDGDSTFSLHQTEELPKGEGIYVYFECKNLDEQVEILKQKGIQFDLEPTDQKWLWREARLKDLDGNQLILFHGGENRLNPPWRIDN</sequence>
<proteinExistence type="predicted"/>
<dbReference type="AlphaFoldDB" id="A0A3A1NBI4"/>
<evidence type="ECO:0000313" key="2">
    <source>
        <dbReference type="EMBL" id="RIV38188.1"/>
    </source>
</evidence>
<name>A0A3A1NBI4_9FLAO</name>
<dbReference type="Proteomes" id="UP000266067">
    <property type="component" value="Unassembled WGS sequence"/>
</dbReference>
<dbReference type="OrthoDB" id="9810880at2"/>
<dbReference type="SUPFAM" id="SSF54593">
    <property type="entry name" value="Glyoxalase/Bleomycin resistance protein/Dihydroxybiphenyl dioxygenase"/>
    <property type="match status" value="1"/>
</dbReference>
<evidence type="ECO:0000259" key="1">
    <source>
        <dbReference type="PROSITE" id="PS51819"/>
    </source>
</evidence>